<sequence length="111" mass="13407">MLKSLVKSFKNWDIYDANNKKDYYVNTEEDLDKMRYEGNFISQIIVNCNELEDGFAYYSFKFEFNYCRFGFEDGTESVMYKDKIIFWDDGNSMEYIYSFKEILESGNHYPV</sequence>
<protein>
    <submittedName>
        <fullName evidence="1">Uncharacterized protein</fullName>
    </submittedName>
</protein>
<comment type="caution">
    <text evidence="1">The sequence shown here is derived from an EMBL/GenBank/DDBJ whole genome shotgun (WGS) entry which is preliminary data.</text>
</comment>
<organism evidence="1 2">
    <name type="scientific">Clostridium aciditolerans</name>
    <dbReference type="NCBI Taxonomy" id="339861"/>
    <lineage>
        <taxon>Bacteria</taxon>
        <taxon>Bacillati</taxon>
        <taxon>Bacillota</taxon>
        <taxon>Clostridia</taxon>
        <taxon>Eubacteriales</taxon>
        <taxon>Clostridiaceae</taxon>
        <taxon>Clostridium</taxon>
    </lineage>
</organism>
<name>A0A934I4G8_9CLOT</name>
<evidence type="ECO:0000313" key="1">
    <source>
        <dbReference type="EMBL" id="MBI6874811.1"/>
    </source>
</evidence>
<dbReference type="EMBL" id="JAEEGB010000035">
    <property type="protein sequence ID" value="MBI6874811.1"/>
    <property type="molecule type" value="Genomic_DNA"/>
</dbReference>
<proteinExistence type="predicted"/>
<reference evidence="1" key="1">
    <citation type="submission" date="2020-12" db="EMBL/GenBank/DDBJ databases">
        <title>Clostridium thailandense sp. nov., a novel acetogenic bacterium isolated from peat land soil in Thailand.</title>
        <authorList>
            <person name="Chaikitkaew S."/>
            <person name="Birkeland N.K."/>
        </authorList>
    </citation>
    <scope>NUCLEOTIDE SEQUENCE</scope>
    <source>
        <strain evidence="1">DSM 17425</strain>
    </source>
</reference>
<gene>
    <name evidence="1" type="ORF">I6U51_19250</name>
</gene>
<dbReference type="Proteomes" id="UP000622687">
    <property type="component" value="Unassembled WGS sequence"/>
</dbReference>
<dbReference type="AlphaFoldDB" id="A0A934I4G8"/>
<keyword evidence="2" id="KW-1185">Reference proteome</keyword>
<evidence type="ECO:0000313" key="2">
    <source>
        <dbReference type="Proteomes" id="UP000622687"/>
    </source>
</evidence>
<dbReference type="RefSeq" id="WP_211144188.1">
    <property type="nucleotide sequence ID" value="NZ_JAEEGB010000035.1"/>
</dbReference>
<accession>A0A934I4G8</accession>